<evidence type="ECO:0008006" key="3">
    <source>
        <dbReference type="Google" id="ProtNLM"/>
    </source>
</evidence>
<sequence length="129" mass="14574">MTDRGSSGTEDGDASAILIPLHEARRERLDQPVRFDRRELDQILRLYGRMVAANEWRDYAIDHLADRAVFSVFRRASEVPLFQIVKDPKLARKQGAFAVIAAGGRILKRSQELGRVLGVFDGKLRLVEA</sequence>
<dbReference type="AlphaFoldDB" id="M5EJ62"/>
<evidence type="ECO:0000313" key="1">
    <source>
        <dbReference type="EMBL" id="CCV04387.1"/>
    </source>
</evidence>
<dbReference type="EMBL" id="CAUM01000032">
    <property type="protein sequence ID" value="CCV04387.1"/>
    <property type="molecule type" value="Genomic_DNA"/>
</dbReference>
<evidence type="ECO:0000313" key="2">
    <source>
        <dbReference type="Proteomes" id="UP000012062"/>
    </source>
</evidence>
<dbReference type="eggNOG" id="ENOG5032RW3">
    <property type="taxonomic scope" value="Bacteria"/>
</dbReference>
<accession>M5EJ62</accession>
<proteinExistence type="predicted"/>
<keyword evidence="2" id="KW-1185">Reference proteome</keyword>
<dbReference type="OrthoDB" id="7159482at2"/>
<organism evidence="1 2">
    <name type="scientific">Mesorhizobium metallidurans STM 2683</name>
    <dbReference type="NCBI Taxonomy" id="1297569"/>
    <lineage>
        <taxon>Bacteria</taxon>
        <taxon>Pseudomonadati</taxon>
        <taxon>Pseudomonadota</taxon>
        <taxon>Alphaproteobacteria</taxon>
        <taxon>Hyphomicrobiales</taxon>
        <taxon>Phyllobacteriaceae</taxon>
        <taxon>Mesorhizobium</taxon>
    </lineage>
</organism>
<comment type="caution">
    <text evidence="1">The sequence shown here is derived from an EMBL/GenBank/DDBJ whole genome shotgun (WGS) entry which is preliminary data.</text>
</comment>
<protein>
    <recommendedName>
        <fullName evidence="3">DUF2794 domain-containing protein</fullName>
    </recommendedName>
</protein>
<gene>
    <name evidence="1" type="ORF">MESS2_1270077</name>
</gene>
<name>M5EJ62_9HYPH</name>
<dbReference type="STRING" id="1297569.MESS2_1270077"/>
<reference evidence="1 2" key="1">
    <citation type="submission" date="2013-02" db="EMBL/GenBank/DDBJ databases">
        <authorList>
            <person name="Genoscope - CEA"/>
        </authorList>
    </citation>
    <scope>NUCLEOTIDE SEQUENCE [LARGE SCALE GENOMIC DNA]</scope>
    <source>
        <strain evidence="1 2">STM 2683</strain>
    </source>
</reference>
<dbReference type="InterPro" id="IPR021252">
    <property type="entry name" value="DUF2794"/>
</dbReference>
<dbReference type="Pfam" id="PF10984">
    <property type="entry name" value="DUF2794"/>
    <property type="match status" value="1"/>
</dbReference>
<dbReference type="Proteomes" id="UP000012062">
    <property type="component" value="Unassembled WGS sequence"/>
</dbReference>
<dbReference type="RefSeq" id="WP_008873364.1">
    <property type="nucleotide sequence ID" value="NZ_CAUM01000032.1"/>
</dbReference>